<dbReference type="GO" id="GO:0016301">
    <property type="term" value="F:kinase activity"/>
    <property type="evidence" value="ECO:0007669"/>
    <property type="project" value="UniProtKB-KW"/>
</dbReference>
<sequence length="439" mass="44624">MSTVLVLNSGSSSLKYQLVDPGSGEALAGGMVERIGEESGRVAHETRGEEMVREQPVADHGAALRLVLGLFAEAGPSLREAGIVAVGHRVVHGGTSFSAPVVVDDDVVAAVRALVPLAPLHNPANVTGIEVARELLDVPHVAVFDTAFFADLPPAAATYAIDARTAAEHGVRRYGFHGTSHQFVSSAVASHPAVAAKLSAEGRGPDTLRQVVLHLGNGASASAVAGGRAVETSMGLTPLEGLVMGTRSGDVDPGVVFHLVRSGGLSVDDVDTLLNKRSGLLGLSGVNDMRELTRLVRSGDDGARLALDVYLHRLRKYVGAYAAVLGGIDVLAFTAGVGENAAVVRAGVVEGLGFLGLAVDAALNEARSRGARVISPGPFRDADATAADRRSGGAAAAALPAAVPGTTPAPAGPAGTPLVMVVPTNEELAIARQTIALVG</sequence>
<dbReference type="PROSITE" id="PS01075">
    <property type="entry name" value="ACETATE_KINASE_1"/>
    <property type="match status" value="1"/>
</dbReference>
<dbReference type="Proteomes" id="UP000625527">
    <property type="component" value="Unassembled WGS sequence"/>
</dbReference>
<feature type="binding site" evidence="6">
    <location>
        <begin position="336"/>
        <end position="340"/>
    </location>
    <ligand>
        <name>ATP</name>
        <dbReference type="ChEBI" id="CHEBI:30616"/>
    </ligand>
</feature>
<protein>
    <recommendedName>
        <fullName evidence="6">Acetate kinase</fullName>
        <ecNumber evidence="6">2.7.2.1</ecNumber>
    </recommendedName>
    <alternativeName>
        <fullName evidence="6">Acetokinase</fullName>
    </alternativeName>
</protein>
<dbReference type="EC" id="2.7.2.1" evidence="6"/>
<feature type="binding site" evidence="6">
    <location>
        <begin position="288"/>
        <end position="290"/>
    </location>
    <ligand>
        <name>ATP</name>
        <dbReference type="ChEBI" id="CHEBI:30616"/>
    </ligand>
</feature>
<comment type="subcellular location">
    <subcellularLocation>
        <location evidence="6">Cytoplasm</location>
    </subcellularLocation>
</comment>
<dbReference type="Gene3D" id="3.30.420.40">
    <property type="match status" value="2"/>
</dbReference>
<feature type="binding site" evidence="6">
    <location>
        <begin position="214"/>
        <end position="218"/>
    </location>
    <ligand>
        <name>ATP</name>
        <dbReference type="ChEBI" id="CHEBI:30616"/>
    </ligand>
</feature>
<dbReference type="SUPFAM" id="SSF53067">
    <property type="entry name" value="Actin-like ATPase domain"/>
    <property type="match status" value="2"/>
</dbReference>
<evidence type="ECO:0000313" key="8">
    <source>
        <dbReference type="EMBL" id="MBE1874350.1"/>
    </source>
</evidence>
<keyword evidence="6" id="KW-0479">Metal-binding</keyword>
<comment type="caution">
    <text evidence="8">The sequence shown here is derived from an EMBL/GenBank/DDBJ whole genome shotgun (WGS) entry which is preliminary data.</text>
</comment>
<dbReference type="PIRSF" id="PIRSF000722">
    <property type="entry name" value="Acetate_prop_kin"/>
    <property type="match status" value="1"/>
</dbReference>
<keyword evidence="9" id="KW-1185">Reference proteome</keyword>
<dbReference type="PANTHER" id="PTHR21060">
    <property type="entry name" value="ACETATE KINASE"/>
    <property type="match status" value="1"/>
</dbReference>
<evidence type="ECO:0000256" key="1">
    <source>
        <dbReference type="ARBA" id="ARBA00008748"/>
    </source>
</evidence>
<dbReference type="InterPro" id="IPR000890">
    <property type="entry name" value="Aliphatic_acid_kin_short-chain"/>
</dbReference>
<keyword evidence="4 6" id="KW-0418">Kinase</keyword>
<dbReference type="EMBL" id="JADAQT010000019">
    <property type="protein sequence ID" value="MBE1874350.1"/>
    <property type="molecule type" value="Genomic_DNA"/>
</dbReference>
<feature type="site" description="Transition state stabilizer" evidence="6">
    <location>
        <position position="177"/>
    </location>
</feature>
<dbReference type="CDD" id="cd24010">
    <property type="entry name" value="ASKHA_NBD_AcK_PK"/>
    <property type="match status" value="1"/>
</dbReference>
<dbReference type="PRINTS" id="PR00471">
    <property type="entry name" value="ACETATEKNASE"/>
</dbReference>
<keyword evidence="6" id="KW-0460">Magnesium</keyword>
<dbReference type="PROSITE" id="PS01076">
    <property type="entry name" value="ACETATE_KINASE_2"/>
    <property type="match status" value="1"/>
</dbReference>
<feature type="binding site" evidence="6">
    <location>
        <position position="15"/>
    </location>
    <ligand>
        <name>ATP</name>
        <dbReference type="ChEBI" id="CHEBI:30616"/>
    </ligand>
</feature>
<dbReference type="RefSeq" id="WP_192860925.1">
    <property type="nucleotide sequence ID" value="NZ_JADAQT010000019.1"/>
</dbReference>
<keyword evidence="3 6" id="KW-0547">Nucleotide-binding</keyword>
<feature type="binding site" evidence="6">
    <location>
        <position position="426"/>
    </location>
    <ligand>
        <name>Mg(2+)</name>
        <dbReference type="ChEBI" id="CHEBI:18420"/>
    </ligand>
</feature>
<proteinExistence type="inferred from homology"/>
<feature type="binding site" evidence="6">
    <location>
        <position position="8"/>
    </location>
    <ligand>
        <name>Mg(2+)</name>
        <dbReference type="ChEBI" id="CHEBI:18420"/>
    </ligand>
</feature>
<keyword evidence="6" id="KW-0963">Cytoplasm</keyword>
<evidence type="ECO:0000256" key="6">
    <source>
        <dbReference type="HAMAP-Rule" id="MF_00020"/>
    </source>
</evidence>
<organism evidence="8 9">
    <name type="scientific">Myceligenerans pegani</name>
    <dbReference type="NCBI Taxonomy" id="2776917"/>
    <lineage>
        <taxon>Bacteria</taxon>
        <taxon>Bacillati</taxon>
        <taxon>Actinomycetota</taxon>
        <taxon>Actinomycetes</taxon>
        <taxon>Micrococcales</taxon>
        <taxon>Promicromonosporaceae</taxon>
        <taxon>Myceligenerans</taxon>
    </lineage>
</organism>
<evidence type="ECO:0000256" key="4">
    <source>
        <dbReference type="ARBA" id="ARBA00022777"/>
    </source>
</evidence>
<dbReference type="PANTHER" id="PTHR21060:SF15">
    <property type="entry name" value="ACETATE KINASE-RELATED"/>
    <property type="match status" value="1"/>
</dbReference>
<gene>
    <name evidence="6" type="primary">ackA</name>
    <name evidence="8" type="ORF">IHE71_01315</name>
</gene>
<dbReference type="NCBIfam" id="TIGR00016">
    <property type="entry name" value="ackA"/>
    <property type="match status" value="1"/>
</dbReference>
<evidence type="ECO:0000256" key="2">
    <source>
        <dbReference type="ARBA" id="ARBA00022679"/>
    </source>
</evidence>
<evidence type="ECO:0000256" key="5">
    <source>
        <dbReference type="ARBA" id="ARBA00022840"/>
    </source>
</evidence>
<comment type="function">
    <text evidence="6">Catalyzes the formation of acetyl phosphate from acetate and ATP. Can also catalyze the reverse reaction.</text>
</comment>
<comment type="catalytic activity">
    <reaction evidence="6">
        <text>acetate + ATP = acetyl phosphate + ADP</text>
        <dbReference type="Rhea" id="RHEA:11352"/>
        <dbReference type="ChEBI" id="CHEBI:22191"/>
        <dbReference type="ChEBI" id="CHEBI:30089"/>
        <dbReference type="ChEBI" id="CHEBI:30616"/>
        <dbReference type="ChEBI" id="CHEBI:456216"/>
        <dbReference type="EC" id="2.7.2.1"/>
    </reaction>
</comment>
<feature type="site" description="Transition state stabilizer" evidence="6">
    <location>
        <position position="247"/>
    </location>
</feature>
<dbReference type="InterPro" id="IPR043129">
    <property type="entry name" value="ATPase_NBD"/>
</dbReference>
<comment type="cofactor">
    <cofactor evidence="6">
        <name>Mg(2+)</name>
        <dbReference type="ChEBI" id="CHEBI:18420"/>
    </cofactor>
    <cofactor evidence="6">
        <name>Mn(2+)</name>
        <dbReference type="ChEBI" id="CHEBI:29035"/>
    </cofactor>
    <text evidence="6">Mg(2+). Can also accept Mn(2+).</text>
</comment>
<evidence type="ECO:0000256" key="7">
    <source>
        <dbReference type="RuleBase" id="RU003835"/>
    </source>
</evidence>
<name>A0ABR9MSK1_9MICO</name>
<feature type="binding site" evidence="6">
    <location>
        <position position="89"/>
    </location>
    <ligand>
        <name>substrate</name>
    </ligand>
</feature>
<reference evidence="8 9" key="1">
    <citation type="submission" date="2020-10" db="EMBL/GenBank/DDBJ databases">
        <title>Myceligenerans pegani sp. nov., an endophytic actinomycete isolated from Peganum harmala L. in Xinjiang, China.</title>
        <authorList>
            <person name="Xin L."/>
        </authorList>
    </citation>
    <scope>NUCLEOTIDE SEQUENCE [LARGE SCALE GENOMIC DNA]</scope>
    <source>
        <strain evidence="8 9">TRM65318</strain>
    </source>
</reference>
<dbReference type="HAMAP" id="MF_00020">
    <property type="entry name" value="Acetate_kinase"/>
    <property type="match status" value="1"/>
</dbReference>
<comment type="similarity">
    <text evidence="1 6 7">Belongs to the acetokinase family.</text>
</comment>
<accession>A0ABR9MSK1</accession>
<keyword evidence="5 6" id="KW-0067">ATP-binding</keyword>
<feature type="active site" description="Proton donor/acceptor" evidence="6">
    <location>
        <position position="145"/>
    </location>
</feature>
<dbReference type="InterPro" id="IPR004372">
    <property type="entry name" value="Ac/propionate_kinase"/>
</dbReference>
<comment type="pathway">
    <text evidence="6">Metabolic intermediate biosynthesis; acetyl-CoA biosynthesis; acetyl-CoA from acetate: step 1/2.</text>
</comment>
<dbReference type="Pfam" id="PF00871">
    <property type="entry name" value="Acetate_kinase"/>
    <property type="match status" value="1"/>
</dbReference>
<dbReference type="InterPro" id="IPR023865">
    <property type="entry name" value="Aliphatic_acid_kinase_CS"/>
</dbReference>
<comment type="subunit">
    <text evidence="6">Homodimer.</text>
</comment>
<evidence type="ECO:0000313" key="9">
    <source>
        <dbReference type="Proteomes" id="UP000625527"/>
    </source>
</evidence>
<evidence type="ECO:0000256" key="3">
    <source>
        <dbReference type="ARBA" id="ARBA00022741"/>
    </source>
</evidence>
<keyword evidence="2 6" id="KW-0808">Transferase</keyword>